<evidence type="ECO:0000313" key="2">
    <source>
        <dbReference type="WBParaSite" id="L893_g18089.t1"/>
    </source>
</evidence>
<keyword evidence="1" id="KW-1185">Reference proteome</keyword>
<dbReference type="Proteomes" id="UP000095287">
    <property type="component" value="Unplaced"/>
</dbReference>
<name>A0A1I7YN36_9BILA</name>
<proteinExistence type="predicted"/>
<protein>
    <submittedName>
        <fullName evidence="2">Uncharacterized protein</fullName>
    </submittedName>
</protein>
<dbReference type="AlphaFoldDB" id="A0A1I7YN36"/>
<evidence type="ECO:0000313" key="1">
    <source>
        <dbReference type="Proteomes" id="UP000095287"/>
    </source>
</evidence>
<reference evidence="2" key="1">
    <citation type="submission" date="2016-11" db="UniProtKB">
        <authorList>
            <consortium name="WormBaseParasite"/>
        </authorList>
    </citation>
    <scope>IDENTIFICATION</scope>
</reference>
<organism evidence="1 2">
    <name type="scientific">Steinernema glaseri</name>
    <dbReference type="NCBI Taxonomy" id="37863"/>
    <lineage>
        <taxon>Eukaryota</taxon>
        <taxon>Metazoa</taxon>
        <taxon>Ecdysozoa</taxon>
        <taxon>Nematoda</taxon>
        <taxon>Chromadorea</taxon>
        <taxon>Rhabditida</taxon>
        <taxon>Tylenchina</taxon>
        <taxon>Panagrolaimomorpha</taxon>
        <taxon>Strongyloidoidea</taxon>
        <taxon>Steinernematidae</taxon>
        <taxon>Steinernema</taxon>
    </lineage>
</organism>
<sequence length="69" mass="7882">MDVTTARHQRLQDSSNIMNGYEFSPFTVKDWKRPVTEDEHDSVKMMATSRPHVWAGDALSQDCVDPAPF</sequence>
<accession>A0A1I7YN36</accession>
<dbReference type="WBParaSite" id="L893_g18089.t1">
    <property type="protein sequence ID" value="L893_g18089.t1"/>
    <property type="gene ID" value="L893_g18089"/>
</dbReference>